<accession>A0ABX0BLF6</accession>
<dbReference type="InterPro" id="IPR005158">
    <property type="entry name" value="BTAD"/>
</dbReference>
<dbReference type="Pfam" id="PF03704">
    <property type="entry name" value="BTAD"/>
    <property type="match status" value="1"/>
</dbReference>
<dbReference type="InterPro" id="IPR036388">
    <property type="entry name" value="WH-like_DNA-bd_sf"/>
</dbReference>
<dbReference type="PANTHER" id="PTHR35807">
    <property type="entry name" value="TRANSCRIPTIONAL REGULATOR REDD-RELATED"/>
    <property type="match status" value="1"/>
</dbReference>
<dbReference type="InterPro" id="IPR027417">
    <property type="entry name" value="P-loop_NTPase"/>
</dbReference>
<dbReference type="SUPFAM" id="SSF52540">
    <property type="entry name" value="P-loop containing nucleoside triphosphate hydrolases"/>
    <property type="match status" value="1"/>
</dbReference>
<dbReference type="InterPro" id="IPR019734">
    <property type="entry name" value="TPR_rpt"/>
</dbReference>
<feature type="repeat" description="TPR" evidence="3">
    <location>
        <begin position="806"/>
        <end position="839"/>
    </location>
</feature>
<dbReference type="SUPFAM" id="SSF46894">
    <property type="entry name" value="C-terminal effector domain of the bipartite response regulators"/>
    <property type="match status" value="1"/>
</dbReference>
<gene>
    <name evidence="5" type="ORF">G3I59_09370</name>
</gene>
<dbReference type="Gene3D" id="1.10.10.10">
    <property type="entry name" value="Winged helix-like DNA-binding domain superfamily/Winged helix DNA-binding domain"/>
    <property type="match status" value="1"/>
</dbReference>
<dbReference type="InterPro" id="IPR011990">
    <property type="entry name" value="TPR-like_helical_dom_sf"/>
</dbReference>
<dbReference type="Pfam" id="PF13374">
    <property type="entry name" value="TPR_10"/>
    <property type="match status" value="1"/>
</dbReference>
<protein>
    <submittedName>
        <fullName evidence="5">Tetratricopeptide repeat protein</fullName>
    </submittedName>
</protein>
<dbReference type="CDD" id="cd15831">
    <property type="entry name" value="BTAD"/>
    <property type="match status" value="1"/>
</dbReference>
<evidence type="ECO:0000256" key="2">
    <source>
        <dbReference type="ARBA" id="ARBA00023163"/>
    </source>
</evidence>
<proteinExistence type="predicted"/>
<dbReference type="PROSITE" id="PS50005">
    <property type="entry name" value="TPR"/>
    <property type="match status" value="1"/>
</dbReference>
<dbReference type="Gene3D" id="3.40.50.300">
    <property type="entry name" value="P-loop containing nucleotide triphosphate hydrolases"/>
    <property type="match status" value="1"/>
</dbReference>
<evidence type="ECO:0000313" key="6">
    <source>
        <dbReference type="Proteomes" id="UP000470404"/>
    </source>
</evidence>
<dbReference type="PRINTS" id="PR00364">
    <property type="entry name" value="DISEASERSIST"/>
</dbReference>
<evidence type="ECO:0000259" key="4">
    <source>
        <dbReference type="SMART" id="SM01043"/>
    </source>
</evidence>
<name>A0ABX0BLF6_9PSEU</name>
<organism evidence="5 6">
    <name type="scientific">Amycolatopsis rubida</name>
    <dbReference type="NCBI Taxonomy" id="112413"/>
    <lineage>
        <taxon>Bacteria</taxon>
        <taxon>Bacillati</taxon>
        <taxon>Actinomycetota</taxon>
        <taxon>Actinomycetes</taxon>
        <taxon>Pseudonocardiales</taxon>
        <taxon>Pseudonocardiaceae</taxon>
        <taxon>Amycolatopsis</taxon>
    </lineage>
</organism>
<evidence type="ECO:0000256" key="3">
    <source>
        <dbReference type="PROSITE-ProRule" id="PRU00339"/>
    </source>
</evidence>
<feature type="domain" description="Bacterial transcriptional activator" evidence="4">
    <location>
        <begin position="98"/>
        <end position="242"/>
    </location>
</feature>
<keyword evidence="1" id="KW-0805">Transcription regulation</keyword>
<keyword evidence="6" id="KW-1185">Reference proteome</keyword>
<evidence type="ECO:0000256" key="1">
    <source>
        <dbReference type="ARBA" id="ARBA00023015"/>
    </source>
</evidence>
<dbReference type="InterPro" id="IPR016032">
    <property type="entry name" value="Sig_transdc_resp-reg_C-effctor"/>
</dbReference>
<reference evidence="5 6" key="1">
    <citation type="submission" date="2020-01" db="EMBL/GenBank/DDBJ databases">
        <title>Insect and environment-associated Actinomycetes.</title>
        <authorList>
            <person name="Currrie C."/>
            <person name="Chevrette M."/>
            <person name="Carlson C."/>
            <person name="Stubbendieck R."/>
            <person name="Wendt-Pienkowski E."/>
        </authorList>
    </citation>
    <scope>NUCLEOTIDE SEQUENCE [LARGE SCALE GENOMIC DNA]</scope>
    <source>
        <strain evidence="5 6">SID8386</strain>
    </source>
</reference>
<comment type="caution">
    <text evidence="5">The sequence shown here is derived from an EMBL/GenBank/DDBJ whole genome shotgun (WGS) entry which is preliminary data.</text>
</comment>
<dbReference type="InterPro" id="IPR051677">
    <property type="entry name" value="AfsR-DnrI-RedD_regulator"/>
</dbReference>
<dbReference type="SUPFAM" id="SSF48452">
    <property type="entry name" value="TPR-like"/>
    <property type="match status" value="3"/>
</dbReference>
<keyword evidence="3" id="KW-0802">TPR repeat</keyword>
<dbReference type="Gene3D" id="1.25.40.10">
    <property type="entry name" value="Tetratricopeptide repeat domain"/>
    <property type="match status" value="2"/>
</dbReference>
<dbReference type="Proteomes" id="UP000470404">
    <property type="component" value="Unassembled WGS sequence"/>
</dbReference>
<dbReference type="SMART" id="SM01043">
    <property type="entry name" value="BTAD"/>
    <property type="match status" value="1"/>
</dbReference>
<evidence type="ECO:0000313" key="5">
    <source>
        <dbReference type="EMBL" id="NEC55794.1"/>
    </source>
</evidence>
<keyword evidence="2" id="KW-0804">Transcription</keyword>
<sequence length="1032" mass="113761">MAVEFLALGPLEVRHAGQAIAINGMRQQKLLALLLLNVNSTVSVDWLVDELWEAPPKSVRQQIHNAVAGVRRTLSGYPGLQISTSPAGYLLEAERSAIDLHVFSDRIKNVERIDPMGCLDNSVAELREALALWRGRVLLGITSPAIDAIATNMEERRLVARERLAALRLASGEFATVVGELREMVSQYPLRESLRYNLMLALYKAGWQADALEVFDHARRELAEELGADPGPQLRALHADILQGARDIGVLVNGEIRTLEAPGTHSSALAAERPAQCYLPNDTRDFFGRSDELTDLLADIEVSSPTALSISAIGGMGGVGKTALAVHLAHRVLADYPDGQFFIDLHGFTLGVEPLTPAEALDSLLRDSGVAGELVPPALEGRVARWRAHMAGKRAIVVLDNAVNVEQVRPLLPGTAGILVVITSRRKLAALEGMTSIDLDVLPHSDAIEVFRLVAGKRRTEAEAEAISNVVRLCGRLPLALRIAGSRFRERPAWTVADLVIRLEGQARRGKFLEVEGCSVADVLRVSYRYLRPLGKRVFRMLGLHPGADFDKYAAAALAGISAEEAEETLEALLDDNLVRQDVPGRYYFHDLVRDCAHELCVDVDSREDRDLAQRALLDYYVHAAFAHCEPLSRIELGMPQAERPAFWTDAEVQASTSAGGFEYEFGNIVSSAQFAAERNWHRTAWQLACMVQPYLRSRNYDGNSRKLCELGVASARSDGSELAESICLQGLAAVHRERGSTAEAHQHLNRALRLSRASGDEAVHMEQLTNLGALFSNEDRLQASLDAYLAAEEKAAQLKNIDMLRTIRNNLGVACRDLGRFDEALDYLHAALELERSRTNSIRGTAVPLWNIASIAHFRREHHKADELFSRVYEDSVRGGFSHGEALGLVGMSATRRSLGKVEDSIDFGRQALALARRFAFRRVECEALSTIGEAWFSSGATASSSEVFDQAMSYSREYSFSRFIARAFEGFAHIAYARGDMATAERHWRDALDTYPANMHERAYARFHLDSLGRAEAGDCFRCGFHYDAA</sequence>
<dbReference type="RefSeq" id="WP_157904899.1">
    <property type="nucleotide sequence ID" value="NZ_JAAGNC010000061.1"/>
</dbReference>
<dbReference type="PANTHER" id="PTHR35807:SF1">
    <property type="entry name" value="TRANSCRIPTIONAL REGULATOR REDD"/>
    <property type="match status" value="1"/>
</dbReference>
<dbReference type="SMART" id="SM00028">
    <property type="entry name" value="TPR"/>
    <property type="match status" value="6"/>
</dbReference>
<dbReference type="EMBL" id="JAAGNC010000061">
    <property type="protein sequence ID" value="NEC55794.1"/>
    <property type="molecule type" value="Genomic_DNA"/>
</dbReference>